<dbReference type="GO" id="GO:0038187">
    <property type="term" value="F:pattern recognition receptor activity"/>
    <property type="evidence" value="ECO:0007669"/>
    <property type="project" value="Ensembl"/>
</dbReference>
<evidence type="ECO:0000256" key="2">
    <source>
        <dbReference type="ARBA" id="ARBA00022475"/>
    </source>
</evidence>
<reference evidence="14" key="2">
    <citation type="submission" date="2025-09" db="UniProtKB">
        <authorList>
            <consortium name="Ensembl"/>
        </authorList>
    </citation>
    <scope>IDENTIFICATION</scope>
</reference>
<dbReference type="GO" id="GO:0004888">
    <property type="term" value="F:transmembrane signaling receptor activity"/>
    <property type="evidence" value="ECO:0007669"/>
    <property type="project" value="Ensembl"/>
</dbReference>
<dbReference type="GO" id="GO:2001199">
    <property type="term" value="P:negative regulation of dendritic cell differentiation"/>
    <property type="evidence" value="ECO:0007669"/>
    <property type="project" value="Ensembl"/>
</dbReference>
<dbReference type="Pfam" id="PF00059">
    <property type="entry name" value="Lectin_C"/>
    <property type="match status" value="1"/>
</dbReference>
<evidence type="ECO:0000256" key="5">
    <source>
        <dbReference type="ARBA" id="ARBA00022734"/>
    </source>
</evidence>
<dbReference type="Proteomes" id="UP000694414">
    <property type="component" value="Unplaced"/>
</dbReference>
<keyword evidence="10" id="KW-0675">Receptor</keyword>
<evidence type="ECO:0000256" key="11">
    <source>
        <dbReference type="ARBA" id="ARBA00023180"/>
    </source>
</evidence>
<evidence type="ECO:0000256" key="7">
    <source>
        <dbReference type="ARBA" id="ARBA00022989"/>
    </source>
</evidence>
<proteinExistence type="predicted"/>
<dbReference type="SMART" id="SM00034">
    <property type="entry name" value="CLECT"/>
    <property type="match status" value="1"/>
</dbReference>
<evidence type="ECO:0000256" key="6">
    <source>
        <dbReference type="ARBA" id="ARBA00022968"/>
    </source>
</evidence>
<dbReference type="Gene3D" id="3.10.100.10">
    <property type="entry name" value="Mannose-Binding Protein A, subunit A"/>
    <property type="match status" value="1"/>
</dbReference>
<accession>A0A8C8YQM1</accession>
<evidence type="ECO:0000256" key="10">
    <source>
        <dbReference type="ARBA" id="ARBA00023170"/>
    </source>
</evidence>
<name>A0A8C8YQM1_PROSS</name>
<evidence type="ECO:0000313" key="15">
    <source>
        <dbReference type="Proteomes" id="UP000694414"/>
    </source>
</evidence>
<dbReference type="GeneTree" id="ENSGT00940000162719"/>
<dbReference type="PANTHER" id="PTHR47647:SF2">
    <property type="entry name" value="C-TYPE LECTIN DOMAIN FAMILY 12 MEMBER A"/>
    <property type="match status" value="1"/>
</dbReference>
<reference evidence="14" key="1">
    <citation type="submission" date="2025-08" db="UniProtKB">
        <authorList>
            <consortium name="Ensembl"/>
        </authorList>
    </citation>
    <scope>IDENTIFICATION</scope>
</reference>
<dbReference type="InterPro" id="IPR016186">
    <property type="entry name" value="C-type_lectin-like/link_sf"/>
</dbReference>
<keyword evidence="9" id="KW-1015">Disulfide bond</keyword>
<evidence type="ECO:0000259" key="13">
    <source>
        <dbReference type="PROSITE" id="PS50041"/>
    </source>
</evidence>
<feature type="domain" description="C-type lectin" evidence="13">
    <location>
        <begin position="140"/>
        <end position="247"/>
    </location>
</feature>
<dbReference type="GO" id="GO:0030545">
    <property type="term" value="F:signaling receptor regulator activity"/>
    <property type="evidence" value="ECO:0007669"/>
    <property type="project" value="InterPro"/>
</dbReference>
<keyword evidence="8 12" id="KW-0472">Membrane</keyword>
<keyword evidence="11" id="KW-0325">Glycoprotein</keyword>
<protein>
    <submittedName>
        <fullName evidence="14">C-type lectin domain family 12 member A</fullName>
    </submittedName>
</protein>
<dbReference type="PANTHER" id="PTHR47647">
    <property type="entry name" value="C-TYPE LECTIN DOMAIN FAMILY 12 MEMBER B"/>
    <property type="match status" value="1"/>
</dbReference>
<dbReference type="AlphaFoldDB" id="A0A8C8YQM1"/>
<dbReference type="InterPro" id="IPR016187">
    <property type="entry name" value="CTDL_fold"/>
</dbReference>
<dbReference type="GO" id="GO:0050777">
    <property type="term" value="P:negative regulation of immune response"/>
    <property type="evidence" value="ECO:0007669"/>
    <property type="project" value="Ensembl"/>
</dbReference>
<dbReference type="InterPro" id="IPR033992">
    <property type="entry name" value="NKR-like_CTLD"/>
</dbReference>
<dbReference type="InterPro" id="IPR042916">
    <property type="entry name" value="CLEC12A/B"/>
</dbReference>
<dbReference type="Ensembl" id="ENSPSMT00000006497.1">
    <property type="protein sequence ID" value="ENSPSMP00000005446.1"/>
    <property type="gene ID" value="ENSPSMG00000004173.1"/>
</dbReference>
<evidence type="ECO:0000256" key="1">
    <source>
        <dbReference type="ARBA" id="ARBA00004401"/>
    </source>
</evidence>
<dbReference type="SUPFAM" id="SSF56436">
    <property type="entry name" value="C-type lectin-like"/>
    <property type="match status" value="1"/>
</dbReference>
<evidence type="ECO:0000256" key="8">
    <source>
        <dbReference type="ARBA" id="ARBA00023136"/>
    </source>
</evidence>
<dbReference type="GO" id="GO:0032815">
    <property type="term" value="P:negative regulation of natural killer cell activation"/>
    <property type="evidence" value="ECO:0007669"/>
    <property type="project" value="Ensembl"/>
</dbReference>
<evidence type="ECO:0000256" key="3">
    <source>
        <dbReference type="ARBA" id="ARBA00022553"/>
    </source>
</evidence>
<keyword evidence="7 12" id="KW-1133">Transmembrane helix</keyword>
<feature type="transmembrane region" description="Helical" evidence="12">
    <location>
        <begin position="43"/>
        <end position="65"/>
    </location>
</feature>
<evidence type="ECO:0000256" key="9">
    <source>
        <dbReference type="ARBA" id="ARBA00023157"/>
    </source>
</evidence>
<dbReference type="GO" id="GO:1902564">
    <property type="term" value="P:negative regulation of neutrophil activation"/>
    <property type="evidence" value="ECO:0007669"/>
    <property type="project" value="Ensembl"/>
</dbReference>
<keyword evidence="4 12" id="KW-0812">Transmembrane</keyword>
<dbReference type="PROSITE" id="PS50041">
    <property type="entry name" value="C_TYPE_LECTIN_2"/>
    <property type="match status" value="1"/>
</dbReference>
<dbReference type="GO" id="GO:0030246">
    <property type="term" value="F:carbohydrate binding"/>
    <property type="evidence" value="ECO:0007669"/>
    <property type="project" value="UniProtKB-KW"/>
</dbReference>
<evidence type="ECO:0000256" key="12">
    <source>
        <dbReference type="SAM" id="Phobius"/>
    </source>
</evidence>
<keyword evidence="5" id="KW-0430">Lectin</keyword>
<evidence type="ECO:0000313" key="14">
    <source>
        <dbReference type="Ensembl" id="ENSPSMP00000005446.1"/>
    </source>
</evidence>
<keyword evidence="2" id="KW-1003">Cell membrane</keyword>
<organism evidence="14 15">
    <name type="scientific">Prolemur simus</name>
    <name type="common">Greater bamboo lemur</name>
    <name type="synonym">Hapalemur simus</name>
    <dbReference type="NCBI Taxonomy" id="1328070"/>
    <lineage>
        <taxon>Eukaryota</taxon>
        <taxon>Metazoa</taxon>
        <taxon>Chordata</taxon>
        <taxon>Craniata</taxon>
        <taxon>Vertebrata</taxon>
        <taxon>Euteleostomi</taxon>
        <taxon>Mammalia</taxon>
        <taxon>Eutheria</taxon>
        <taxon>Euarchontoglires</taxon>
        <taxon>Primates</taxon>
        <taxon>Strepsirrhini</taxon>
        <taxon>Lemuriformes</taxon>
        <taxon>Lemuridae</taxon>
        <taxon>Prolemur</taxon>
    </lineage>
</organism>
<dbReference type="InterPro" id="IPR001304">
    <property type="entry name" value="C-type_lectin-like"/>
</dbReference>
<keyword evidence="6" id="KW-0735">Signal-anchor</keyword>
<dbReference type="GO" id="GO:0005886">
    <property type="term" value="C:plasma membrane"/>
    <property type="evidence" value="ECO:0007669"/>
    <property type="project" value="UniProtKB-SubCell"/>
</dbReference>
<gene>
    <name evidence="14" type="primary">CLEC12A</name>
</gene>
<dbReference type="CDD" id="cd03593">
    <property type="entry name" value="CLECT_NK_receptors_like"/>
    <property type="match status" value="1"/>
</dbReference>
<keyword evidence="15" id="KW-1185">Reference proteome</keyword>
<keyword evidence="3" id="KW-0597">Phosphoprotein</keyword>
<comment type="subcellular location">
    <subcellularLocation>
        <location evidence="1">Cell membrane</location>
        <topology evidence="1">Single-pass type II membrane protein</topology>
    </subcellularLocation>
</comment>
<sequence length="255" mass="29850">MSEEVTYADLKFQDSSKTENLQEVDKFGNKAPPLRSHVWRHTALSLTLLCLLLLVGLGVLGSKFYRTLKIEMEKLDKLQNVNEELQRNVSLQLMSNITNSNKIRNFSITLQKMATKLCYELYRKTPEHKCKPCPKRWIWHEDSCYFLYDATQAWQKSKMECAARNASLLKINNKSALGFIKSRHLYNYWLGLSPREDFTPTMLDQIFNSSAWEIRNTTDLNEIYCGYLSGIYVVYDYCNKRKRIICEKMANPVKI</sequence>
<evidence type="ECO:0000256" key="4">
    <source>
        <dbReference type="ARBA" id="ARBA00022692"/>
    </source>
</evidence>